<dbReference type="Gene3D" id="2.60.34.10">
    <property type="entry name" value="Substrate Binding Domain Of DNAk, Chain A, domain 1"/>
    <property type="match status" value="1"/>
</dbReference>
<feature type="signal peptide" evidence="9">
    <location>
        <begin position="1"/>
        <end position="23"/>
    </location>
</feature>
<keyword evidence="3" id="KW-0547">Nucleotide-binding</keyword>
<accession>A0AA39A8K0</accession>
<dbReference type="GO" id="GO:0034663">
    <property type="term" value="C:endoplasmic reticulum chaperone complex"/>
    <property type="evidence" value="ECO:0007669"/>
    <property type="project" value="TreeGrafter"/>
</dbReference>
<dbReference type="FunFam" id="2.60.34.10:FF:000033">
    <property type="entry name" value="Heat shock 70 kDa protein 17"/>
    <property type="match status" value="1"/>
</dbReference>
<dbReference type="PANTHER" id="PTHR45639">
    <property type="entry name" value="HSC70CB, ISOFORM G-RELATED"/>
    <property type="match status" value="1"/>
</dbReference>
<feature type="region of interest" description="Disordered" evidence="8">
    <location>
        <begin position="829"/>
        <end position="896"/>
    </location>
</feature>
<reference evidence="10 11" key="1">
    <citation type="journal article" date="2023" name="BMC Biotechnol.">
        <title>Vitis rotundifolia cv Carlos genome sequencing.</title>
        <authorList>
            <person name="Huff M."/>
            <person name="Hulse-Kemp A."/>
            <person name="Scheffler B."/>
            <person name="Youngblood R."/>
            <person name="Simpson S."/>
            <person name="Babiker E."/>
            <person name="Staton M."/>
        </authorList>
    </citation>
    <scope>NUCLEOTIDE SEQUENCE [LARGE SCALE GENOMIC DNA]</scope>
    <source>
        <tissue evidence="10">Leaf</tissue>
    </source>
</reference>
<sequence length="896" mass="99651">MSPFFRLGIFLSLLLLIPTPSQSAVSSIDLGSEWVKVAVVNLKPGQSPISVAINEMSKRKSPALVAFQSGNRLIGEEAAGIVARYPDKVYSFFRDMIGKPYEKIQDFLAKMYLPYNIVEDYRGTAAIRVDDGTVYSLEELEAMILSYAIKLAEFHSKVPVKDAVIAVPPYLGQAERRGLLTAAQLAGVNVLALINEHSGVALQYGIDKDFSNGSRHVVFYDMGSSSTYAALVYFSAYNAKEYGKTVSVNQFQVKDVSWDPELGGQNMEMRLVEYFADEFNKQVGNGVDVRKFPKAMAKLKKQVKRTKEILSANTVAPISVESLYDDQDFRSTITREKFEELCEDLWERSLIPAKEVLKNSGLKVDEIYALELIGGATRVPKLQAKLQEFLGRKDLDRHLDADEAIVLGAALQAANLSDGIKLNRKLGMVDGSLYGLVVELDGPGLLKDESTTRQLIVPRMKKLPSKMFRSIIHDKDFDVSLSYENEDLLPPGVSSPRFAQYAVSGLADASAKYSSRNLSSPIKANLHFSLSRSGILSLDRADAVIEITEWVEVPKVNVTLENSAAASPNISVEESPHNASEDSNENLHADGGINNTSNSTENQSDKDLGTEKKLKKRTFRVPLKVVEKTVGPGMPLSKESIAEAKRKLEALDKKDTERRRTAELKNNLEGYIYTTKEKLESSEELEKISTTQERQSFIEKLDEVQEWLYTDGEDATAAEFQERLDLLKSIGDPIFFRLTELTARPAAMEDARKYLGQLNQIVQDWETKKPWLLKDKIDEVLSDGDKVKNWLEEKEAEQKKSSGFSTPAFTSDEVYEKIFKFQEKVASINRIPKPKPKIEKPPKNETENNGASSEEKANASNSTSEKTPSSQNDQSAAGDSDGKPNKEAEADAHDEL</sequence>
<dbReference type="SUPFAM" id="SSF100934">
    <property type="entry name" value="Heat shock protein 70kD (HSP70), C-terminal subdomain"/>
    <property type="match status" value="1"/>
</dbReference>
<dbReference type="SUPFAM" id="SSF53067">
    <property type="entry name" value="Actin-like ATPase domain"/>
    <property type="match status" value="2"/>
</dbReference>
<feature type="compositionally biased region" description="Polar residues" evidence="8">
    <location>
        <begin position="593"/>
        <end position="602"/>
    </location>
</feature>
<dbReference type="InterPro" id="IPR029048">
    <property type="entry name" value="HSP70_C_sf"/>
</dbReference>
<dbReference type="AlphaFoldDB" id="A0AA39A8K0"/>
<evidence type="ECO:0000256" key="8">
    <source>
        <dbReference type="SAM" id="MobiDB-lite"/>
    </source>
</evidence>
<dbReference type="GO" id="GO:0005524">
    <property type="term" value="F:ATP binding"/>
    <property type="evidence" value="ECO:0007669"/>
    <property type="project" value="UniProtKB-KW"/>
</dbReference>
<evidence type="ECO:0000256" key="4">
    <source>
        <dbReference type="ARBA" id="ARBA00022824"/>
    </source>
</evidence>
<evidence type="ECO:0000256" key="9">
    <source>
        <dbReference type="SAM" id="SignalP"/>
    </source>
</evidence>
<dbReference type="InterPro" id="IPR013126">
    <property type="entry name" value="Hsp_70_fam"/>
</dbReference>
<dbReference type="InterPro" id="IPR043129">
    <property type="entry name" value="ATPase_NBD"/>
</dbReference>
<feature type="compositionally biased region" description="Low complexity" evidence="8">
    <location>
        <begin position="847"/>
        <end position="865"/>
    </location>
</feature>
<name>A0AA39A8K0_VITRO</name>
<dbReference type="FunFam" id="1.20.1270.10:FF:000002">
    <property type="entry name" value="Heat shock 70 kDa protein 4"/>
    <property type="match status" value="1"/>
</dbReference>
<comment type="similarity">
    <text evidence="7">Belongs to the heat shock protein 70 (TC 1.A.33) family. HSP110/SSE subfamily.</text>
</comment>
<dbReference type="Pfam" id="PF00012">
    <property type="entry name" value="HSP70"/>
    <property type="match status" value="1"/>
</dbReference>
<dbReference type="PANTHER" id="PTHR45639:SF3">
    <property type="entry name" value="HYPOXIA UP-REGULATED PROTEIN 1"/>
    <property type="match status" value="1"/>
</dbReference>
<evidence type="ECO:0000256" key="7">
    <source>
        <dbReference type="ARBA" id="ARBA00061090"/>
    </source>
</evidence>
<evidence type="ECO:0008006" key="12">
    <source>
        <dbReference type="Google" id="ProtNLM"/>
    </source>
</evidence>
<dbReference type="Gene3D" id="3.30.420.40">
    <property type="match status" value="2"/>
</dbReference>
<feature type="compositionally biased region" description="Basic and acidic residues" evidence="8">
    <location>
        <begin position="574"/>
        <end position="588"/>
    </location>
</feature>
<dbReference type="Gene3D" id="3.90.640.10">
    <property type="entry name" value="Actin, Chain A, domain 4"/>
    <property type="match status" value="1"/>
</dbReference>
<evidence type="ECO:0000256" key="2">
    <source>
        <dbReference type="ARBA" id="ARBA00022729"/>
    </source>
</evidence>
<feature type="compositionally biased region" description="Polar residues" evidence="8">
    <location>
        <begin position="866"/>
        <end position="877"/>
    </location>
</feature>
<organism evidence="10 11">
    <name type="scientific">Vitis rotundifolia</name>
    <name type="common">Muscadine grape</name>
    <dbReference type="NCBI Taxonomy" id="103349"/>
    <lineage>
        <taxon>Eukaryota</taxon>
        <taxon>Viridiplantae</taxon>
        <taxon>Streptophyta</taxon>
        <taxon>Embryophyta</taxon>
        <taxon>Tracheophyta</taxon>
        <taxon>Spermatophyta</taxon>
        <taxon>Magnoliopsida</taxon>
        <taxon>eudicotyledons</taxon>
        <taxon>Gunneridae</taxon>
        <taxon>Pentapetalae</taxon>
        <taxon>rosids</taxon>
        <taxon>Vitales</taxon>
        <taxon>Vitaceae</taxon>
        <taxon>Viteae</taxon>
        <taxon>Vitis</taxon>
    </lineage>
</organism>
<keyword evidence="5" id="KW-0067">ATP-binding</keyword>
<dbReference type="Gene3D" id="1.20.1270.10">
    <property type="match status" value="1"/>
</dbReference>
<comment type="caution">
    <text evidence="10">The sequence shown here is derived from an EMBL/GenBank/DDBJ whole genome shotgun (WGS) entry which is preliminary data.</text>
</comment>
<dbReference type="CDD" id="cd10230">
    <property type="entry name" value="ASKHA_NBD_HSP70_HYOU1"/>
    <property type="match status" value="1"/>
</dbReference>
<evidence type="ECO:0000256" key="6">
    <source>
        <dbReference type="ARBA" id="ARBA00023186"/>
    </source>
</evidence>
<feature type="region of interest" description="Disordered" evidence="8">
    <location>
        <begin position="565"/>
        <end position="613"/>
    </location>
</feature>
<gene>
    <name evidence="10" type="ORF">PVL29_004260</name>
</gene>
<evidence type="ECO:0000256" key="5">
    <source>
        <dbReference type="ARBA" id="ARBA00022840"/>
    </source>
</evidence>
<feature type="chain" id="PRO_5041252349" description="Heat shock 70 kDa protein 17" evidence="9">
    <location>
        <begin position="24"/>
        <end position="896"/>
    </location>
</feature>
<dbReference type="PRINTS" id="PR00301">
    <property type="entry name" value="HEATSHOCK70"/>
</dbReference>
<dbReference type="GO" id="GO:0030968">
    <property type="term" value="P:endoplasmic reticulum unfolded protein response"/>
    <property type="evidence" value="ECO:0007669"/>
    <property type="project" value="TreeGrafter"/>
</dbReference>
<dbReference type="GO" id="GO:0140662">
    <property type="term" value="F:ATP-dependent protein folding chaperone"/>
    <property type="evidence" value="ECO:0007669"/>
    <property type="project" value="InterPro"/>
</dbReference>
<evidence type="ECO:0000313" key="11">
    <source>
        <dbReference type="Proteomes" id="UP001168098"/>
    </source>
</evidence>
<keyword evidence="6" id="KW-0143">Chaperone</keyword>
<protein>
    <recommendedName>
        <fullName evidence="12">Heat shock 70 kDa protein 17</fullName>
    </recommendedName>
</protein>
<dbReference type="GO" id="GO:0005788">
    <property type="term" value="C:endoplasmic reticulum lumen"/>
    <property type="evidence" value="ECO:0007669"/>
    <property type="project" value="UniProtKB-SubCell"/>
</dbReference>
<evidence type="ECO:0000256" key="3">
    <source>
        <dbReference type="ARBA" id="ARBA00022741"/>
    </source>
</evidence>
<dbReference type="PROSITE" id="PS01036">
    <property type="entry name" value="HSP70_3"/>
    <property type="match status" value="1"/>
</dbReference>
<dbReference type="InterPro" id="IPR018181">
    <property type="entry name" value="Heat_shock_70_CS"/>
</dbReference>
<feature type="compositionally biased region" description="Basic and acidic residues" evidence="8">
    <location>
        <begin position="880"/>
        <end position="896"/>
    </location>
</feature>
<feature type="compositionally biased region" description="Basic and acidic residues" evidence="8">
    <location>
        <begin position="603"/>
        <end position="612"/>
    </location>
</feature>
<dbReference type="InterPro" id="IPR029047">
    <property type="entry name" value="HSP70_peptide-bd_sf"/>
</dbReference>
<evidence type="ECO:0000256" key="1">
    <source>
        <dbReference type="ARBA" id="ARBA00004319"/>
    </source>
</evidence>
<dbReference type="FunFam" id="3.90.640.10:FF:000004">
    <property type="entry name" value="Heat shock 70 kDa protein 4"/>
    <property type="match status" value="1"/>
</dbReference>
<evidence type="ECO:0000313" key="10">
    <source>
        <dbReference type="EMBL" id="KAJ9702440.1"/>
    </source>
</evidence>
<comment type="subcellular location">
    <subcellularLocation>
        <location evidence="1">Endoplasmic reticulum lumen</location>
    </subcellularLocation>
</comment>
<dbReference type="Gene3D" id="3.30.30.30">
    <property type="match status" value="1"/>
</dbReference>
<dbReference type="EMBL" id="JARBHA010000004">
    <property type="protein sequence ID" value="KAJ9702440.1"/>
    <property type="molecule type" value="Genomic_DNA"/>
</dbReference>
<feature type="compositionally biased region" description="Basic and acidic residues" evidence="8">
    <location>
        <begin position="836"/>
        <end position="846"/>
    </location>
</feature>
<keyword evidence="4" id="KW-0256">Endoplasmic reticulum</keyword>
<keyword evidence="2 9" id="KW-0732">Signal</keyword>
<proteinExistence type="inferred from homology"/>
<keyword evidence="11" id="KW-1185">Reference proteome</keyword>
<dbReference type="Proteomes" id="UP001168098">
    <property type="component" value="Unassembled WGS sequence"/>
</dbReference>